<dbReference type="RefSeq" id="WP_066199185.1">
    <property type="nucleotide sequence ID" value="NZ_CBCSAS010000007.1"/>
</dbReference>
<evidence type="ECO:0000313" key="3">
    <source>
        <dbReference type="EMBL" id="PTQ53790.1"/>
    </source>
</evidence>
<name>A0A132NBI7_HYDSH</name>
<accession>A0A132NBI7</accession>
<comment type="caution">
    <text evidence="2">The sequence shown here is derived from an EMBL/GenBank/DDBJ whole genome shotgun (WGS) entry which is preliminary data.</text>
</comment>
<sequence>MAAHDRPEAAFELVDDADLGLKIPRLKKPVEAFTPAEKDALALELEKLSGLIPDRIRALEARYLALFREAEAAGETDDAAFFEALERAGAVARKIAELNTLYYAIQGEFLTTYVG</sequence>
<keyword evidence="4" id="KW-1185">Reference proteome</keyword>
<reference evidence="2 4" key="1">
    <citation type="submission" date="2015-09" db="EMBL/GenBank/DDBJ databases">
        <title>Draft genome sequence of Hydrogenibacillus schlegelii DSM 2000.</title>
        <authorList>
            <person name="Hemp J."/>
        </authorList>
    </citation>
    <scope>NUCLEOTIDE SEQUENCE [LARGE SCALE GENOMIC DNA]</scope>
    <source>
        <strain evidence="2 4">MA 48</strain>
    </source>
</reference>
<evidence type="ECO:0000313" key="1">
    <source>
        <dbReference type="EMBL" id="MBT9283375.1"/>
    </source>
</evidence>
<dbReference type="AlphaFoldDB" id="A0A132NBI7"/>
<dbReference type="OrthoDB" id="2989999at2"/>
<dbReference type="Proteomes" id="UP000244180">
    <property type="component" value="Unassembled WGS sequence"/>
</dbReference>
<dbReference type="STRING" id="1484.SA87_10285"/>
<dbReference type="EMBL" id="JAHHQF010000097">
    <property type="protein sequence ID" value="MBT9283375.1"/>
    <property type="molecule type" value="Genomic_DNA"/>
</dbReference>
<dbReference type="EMBL" id="PEBV01000010">
    <property type="protein sequence ID" value="PTQ53790.1"/>
    <property type="molecule type" value="Genomic_DNA"/>
</dbReference>
<dbReference type="Proteomes" id="UP000243024">
    <property type="component" value="Unassembled WGS sequence"/>
</dbReference>
<reference evidence="3 5" key="2">
    <citation type="submission" date="2017-08" db="EMBL/GenBank/DDBJ databases">
        <title>Burning lignite coal seam in the remote Altai Mountains harbors a hydrogen-driven thermophilic microbial community.</title>
        <authorList>
            <person name="Kadnikov V.V."/>
            <person name="Mardanov A.V."/>
            <person name="Ivasenko D."/>
            <person name="Beletsky A.V."/>
            <person name="Karnachuk O.V."/>
            <person name="Ravin N.V."/>
        </authorList>
    </citation>
    <scope>NUCLEOTIDE SEQUENCE [LARGE SCALE GENOMIC DNA]</scope>
    <source>
        <strain evidence="3">AL33</strain>
    </source>
</reference>
<evidence type="ECO:0000313" key="5">
    <source>
        <dbReference type="Proteomes" id="UP000244180"/>
    </source>
</evidence>
<dbReference type="Proteomes" id="UP000748108">
    <property type="component" value="Unassembled WGS sequence"/>
</dbReference>
<gene>
    <name evidence="3" type="ORF">HSCHL_1418</name>
    <name evidence="1" type="ORF">KM312_12190</name>
    <name evidence="2" type="ORF">SA87_10285</name>
</gene>
<dbReference type="EMBL" id="JXBB01000007">
    <property type="protein sequence ID" value="OAR04973.1"/>
    <property type="molecule type" value="Genomic_DNA"/>
</dbReference>
<organism evidence="2 4">
    <name type="scientific">Hydrogenibacillus schlegelii</name>
    <name type="common">Bacillus schlegelii</name>
    <dbReference type="NCBI Taxonomy" id="1484"/>
    <lineage>
        <taxon>Bacteria</taxon>
        <taxon>Bacillati</taxon>
        <taxon>Bacillota</taxon>
        <taxon>Bacilli</taxon>
        <taxon>Bacillales</taxon>
        <taxon>Bacillales Family X. Incertae Sedis</taxon>
        <taxon>Hydrogenibacillus</taxon>
    </lineage>
</organism>
<protein>
    <submittedName>
        <fullName evidence="2">Uncharacterized protein</fullName>
    </submittedName>
</protein>
<reference evidence="1" key="3">
    <citation type="journal article" date="2021" name="Microbiology">
        <title>Metagenomic Analysis of the Microbial Community in the Underground Coal Fire Area (Kemerovo Region, Russia) Revealed Predominance of Thermophilic Members of the Phyla Deinococcus-thermus, Aquificae, and Firmicutes.</title>
        <authorList>
            <person name="Kadnikov V."/>
            <person name="Mardanov A.V."/>
            <person name="Beletsky A.V."/>
            <person name="Karnachuk O.V."/>
            <person name="Ravin N.V."/>
        </authorList>
    </citation>
    <scope>NUCLEOTIDE SEQUENCE</scope>
    <source>
        <strain evidence="1">RBS10-49</strain>
    </source>
</reference>
<evidence type="ECO:0000313" key="2">
    <source>
        <dbReference type="EMBL" id="OAR04973.1"/>
    </source>
</evidence>
<proteinExistence type="predicted"/>
<evidence type="ECO:0000313" key="4">
    <source>
        <dbReference type="Proteomes" id="UP000243024"/>
    </source>
</evidence>